<evidence type="ECO:0000256" key="3">
    <source>
        <dbReference type="ARBA" id="ARBA00012526"/>
    </source>
</evidence>
<dbReference type="GO" id="GO:0019288">
    <property type="term" value="P:isopentenyl diphosphate biosynthetic process, methylerythritol 4-phosphate pathway"/>
    <property type="evidence" value="ECO:0007669"/>
    <property type="project" value="UniProtKB-UniPathway"/>
</dbReference>
<sequence>MPKSNRYWVVIPAAGIGKRMGSDIPKQYISVCGKTIIEHTIENFIDRNDIESICVAISKSDHYWSTLPISRNAKIITVIGGTERCESVYNGLCGLKDRVDNSDWVLVHDAVRPCITKSIIDQFISVLNCHDVGGVLALPCFETMKKANKKNEIEETVDREFIWHAQTPQMFKYRKLLSAIEKTMNENITVTDEAMAMELSNYKPMLIQGHRDNIKITHMSDLKHLELFLGQVT</sequence>
<dbReference type="UniPathway" id="UPA00056">
    <property type="reaction ID" value="UER00093"/>
</dbReference>
<name>A0A382A1C5_9ZZZZ</name>
<dbReference type="InterPro" id="IPR001228">
    <property type="entry name" value="IspD"/>
</dbReference>
<dbReference type="Gene3D" id="3.90.550.10">
    <property type="entry name" value="Spore Coat Polysaccharide Biosynthesis Protein SpsA, Chain A"/>
    <property type="match status" value="1"/>
</dbReference>
<evidence type="ECO:0000313" key="7">
    <source>
        <dbReference type="EMBL" id="SVA94887.1"/>
    </source>
</evidence>
<dbReference type="PANTHER" id="PTHR32125">
    <property type="entry name" value="2-C-METHYL-D-ERYTHRITOL 4-PHOSPHATE CYTIDYLYLTRANSFERASE, CHLOROPLASTIC"/>
    <property type="match status" value="1"/>
</dbReference>
<dbReference type="EMBL" id="UINC01023369">
    <property type="protein sequence ID" value="SVA94887.1"/>
    <property type="molecule type" value="Genomic_DNA"/>
</dbReference>
<dbReference type="Pfam" id="PF01128">
    <property type="entry name" value="IspD"/>
    <property type="match status" value="1"/>
</dbReference>
<comment type="similarity">
    <text evidence="2">Belongs to the IspD/TarI cytidylyltransferase family. IspD subfamily.</text>
</comment>
<dbReference type="FunFam" id="3.90.550.10:FF:000003">
    <property type="entry name" value="2-C-methyl-D-erythritol 4-phosphate cytidylyltransferase"/>
    <property type="match status" value="1"/>
</dbReference>
<dbReference type="CDD" id="cd02516">
    <property type="entry name" value="CDP-ME_synthetase"/>
    <property type="match status" value="1"/>
</dbReference>
<dbReference type="GO" id="GO:0050518">
    <property type="term" value="F:2-C-methyl-D-erythritol 4-phosphate cytidylyltransferase activity"/>
    <property type="evidence" value="ECO:0007669"/>
    <property type="project" value="UniProtKB-EC"/>
</dbReference>
<comment type="pathway">
    <text evidence="1">Isoprenoid biosynthesis; isopentenyl diphosphate biosynthesis via DXP pathway; isopentenyl diphosphate from 1-deoxy-D-xylulose 5-phosphate: step 2/6.</text>
</comment>
<dbReference type="InterPro" id="IPR018294">
    <property type="entry name" value="ISPD_synthase_CS"/>
</dbReference>
<protein>
    <recommendedName>
        <fullName evidence="3">2-C-methyl-D-erythritol 4-phosphate cytidylyltransferase</fullName>
        <ecNumber evidence="3">2.7.7.60</ecNumber>
    </recommendedName>
</protein>
<evidence type="ECO:0000256" key="6">
    <source>
        <dbReference type="ARBA" id="ARBA00023229"/>
    </source>
</evidence>
<keyword evidence="5" id="KW-0548">Nucleotidyltransferase</keyword>
<dbReference type="InterPro" id="IPR034683">
    <property type="entry name" value="IspD/TarI"/>
</dbReference>
<reference evidence="7" key="1">
    <citation type="submission" date="2018-05" db="EMBL/GenBank/DDBJ databases">
        <authorList>
            <person name="Lanie J.A."/>
            <person name="Ng W.-L."/>
            <person name="Kazmierczak K.M."/>
            <person name="Andrzejewski T.M."/>
            <person name="Davidsen T.M."/>
            <person name="Wayne K.J."/>
            <person name="Tettelin H."/>
            <person name="Glass J.I."/>
            <person name="Rusch D."/>
            <person name="Podicherti R."/>
            <person name="Tsui H.-C.T."/>
            <person name="Winkler M.E."/>
        </authorList>
    </citation>
    <scope>NUCLEOTIDE SEQUENCE</scope>
</reference>
<evidence type="ECO:0000256" key="2">
    <source>
        <dbReference type="ARBA" id="ARBA00009789"/>
    </source>
</evidence>
<dbReference type="InterPro" id="IPR050088">
    <property type="entry name" value="IspD/TarI_cytidylyltransf_bact"/>
</dbReference>
<proteinExistence type="inferred from homology"/>
<organism evidence="7">
    <name type="scientific">marine metagenome</name>
    <dbReference type="NCBI Taxonomy" id="408172"/>
    <lineage>
        <taxon>unclassified sequences</taxon>
        <taxon>metagenomes</taxon>
        <taxon>ecological metagenomes</taxon>
    </lineage>
</organism>
<dbReference type="NCBIfam" id="TIGR00453">
    <property type="entry name" value="ispD"/>
    <property type="match status" value="1"/>
</dbReference>
<dbReference type="SUPFAM" id="SSF53448">
    <property type="entry name" value="Nucleotide-diphospho-sugar transferases"/>
    <property type="match status" value="1"/>
</dbReference>
<dbReference type="EC" id="2.7.7.60" evidence="3"/>
<evidence type="ECO:0000256" key="5">
    <source>
        <dbReference type="ARBA" id="ARBA00022695"/>
    </source>
</evidence>
<keyword evidence="6" id="KW-0414">Isoprene biosynthesis</keyword>
<dbReference type="PANTHER" id="PTHR32125:SF4">
    <property type="entry name" value="2-C-METHYL-D-ERYTHRITOL 4-PHOSPHATE CYTIDYLYLTRANSFERASE, CHLOROPLASTIC"/>
    <property type="match status" value="1"/>
</dbReference>
<evidence type="ECO:0000256" key="1">
    <source>
        <dbReference type="ARBA" id="ARBA00004787"/>
    </source>
</evidence>
<dbReference type="PROSITE" id="PS01295">
    <property type="entry name" value="ISPD"/>
    <property type="match status" value="1"/>
</dbReference>
<dbReference type="HAMAP" id="MF_00108">
    <property type="entry name" value="IspD"/>
    <property type="match status" value="1"/>
</dbReference>
<evidence type="ECO:0000256" key="4">
    <source>
        <dbReference type="ARBA" id="ARBA00022679"/>
    </source>
</evidence>
<keyword evidence="4" id="KW-0808">Transferase</keyword>
<dbReference type="AlphaFoldDB" id="A0A382A1C5"/>
<gene>
    <name evidence="7" type="ORF">METZ01_LOCUS147741</name>
</gene>
<accession>A0A382A1C5</accession>
<dbReference type="InterPro" id="IPR029044">
    <property type="entry name" value="Nucleotide-diphossugar_trans"/>
</dbReference>